<dbReference type="InterPro" id="IPR047907">
    <property type="entry name" value="CD1375-like"/>
</dbReference>
<sequence length="46" mass="5409">MYKAIIELYATSIIAGRWKLEKVPAMFKEQVIKRIDEIKVEKGENK</sequence>
<reference evidence="1 2" key="1">
    <citation type="journal article" date="2017" name="Viruses">
        <title>Phage Biodiversity in Artisanal Cheese Wheys Reflects the Complexity of the Fermentation Process.</title>
        <authorList>
            <person name="Mahony J."/>
            <person name="Moscarelli A."/>
            <person name="Kelleher P."/>
            <person name="Lugli G.A."/>
            <person name="Ventura M."/>
            <person name="Settanni L."/>
            <person name="van Sinderen D."/>
        </authorList>
    </citation>
    <scope>NUCLEOTIDE SEQUENCE [LARGE SCALE GENOMIC DNA]</scope>
</reference>
<protein>
    <submittedName>
        <fullName evidence="1">Uncharacterized protein</fullName>
    </submittedName>
</protein>
<dbReference type="Proteomes" id="UP000224987">
    <property type="component" value="Segment"/>
</dbReference>
<dbReference type="EMBL" id="KY554777">
    <property type="protein sequence ID" value="ARM67717.1"/>
    <property type="molecule type" value="Genomic_DNA"/>
</dbReference>
<accession>A0A1W6JNG0</accession>
<organism evidence="1 2">
    <name type="scientific">Lactococcus phage LW81</name>
    <dbReference type="NCBI Taxonomy" id="1965482"/>
    <lineage>
        <taxon>Viruses</taxon>
        <taxon>Duplodnaviria</taxon>
        <taxon>Heunggongvirae</taxon>
        <taxon>Uroviricota</taxon>
        <taxon>Caudoviricetes</taxon>
        <taxon>Audreyjarvisvirus</taxon>
        <taxon>Audreyjarvisvirus LW81</taxon>
    </lineage>
</organism>
<dbReference type="NCBIfam" id="NF040910">
    <property type="entry name" value="CD1375_fam"/>
    <property type="match status" value="1"/>
</dbReference>
<keyword evidence="2" id="KW-1185">Reference proteome</keyword>
<name>A0A1W6JNG0_9CAUD</name>
<gene>
    <name evidence="1" type="ORF">LW81_147</name>
</gene>
<evidence type="ECO:0000313" key="2">
    <source>
        <dbReference type="Proteomes" id="UP000224987"/>
    </source>
</evidence>
<proteinExistence type="predicted"/>
<evidence type="ECO:0000313" key="1">
    <source>
        <dbReference type="EMBL" id="ARM67717.1"/>
    </source>
</evidence>